<dbReference type="GO" id="GO:0016020">
    <property type="term" value="C:membrane"/>
    <property type="evidence" value="ECO:0007669"/>
    <property type="project" value="UniProtKB-SubCell"/>
</dbReference>
<organism evidence="6 7">
    <name type="scientific">Basidiobolus meristosporus CBS 931.73</name>
    <dbReference type="NCBI Taxonomy" id="1314790"/>
    <lineage>
        <taxon>Eukaryota</taxon>
        <taxon>Fungi</taxon>
        <taxon>Fungi incertae sedis</taxon>
        <taxon>Zoopagomycota</taxon>
        <taxon>Entomophthoromycotina</taxon>
        <taxon>Basidiobolomycetes</taxon>
        <taxon>Basidiobolales</taxon>
        <taxon>Basidiobolaceae</taxon>
        <taxon>Basidiobolus</taxon>
    </lineage>
</organism>
<dbReference type="InParanoid" id="A0A1Y1XV59"/>
<evidence type="ECO:0000256" key="4">
    <source>
        <dbReference type="ARBA" id="ARBA00023136"/>
    </source>
</evidence>
<keyword evidence="7" id="KW-1185">Reference proteome</keyword>
<reference evidence="6 7" key="1">
    <citation type="submission" date="2016-07" db="EMBL/GenBank/DDBJ databases">
        <title>Pervasive Adenine N6-methylation of Active Genes in Fungi.</title>
        <authorList>
            <consortium name="DOE Joint Genome Institute"/>
            <person name="Mondo S.J."/>
            <person name="Dannebaum R.O."/>
            <person name="Kuo R.C."/>
            <person name="Labutti K."/>
            <person name="Haridas S."/>
            <person name="Kuo A."/>
            <person name="Salamov A."/>
            <person name="Ahrendt S.R."/>
            <person name="Lipzen A."/>
            <person name="Sullivan W."/>
            <person name="Andreopoulos W.B."/>
            <person name="Clum A."/>
            <person name="Lindquist E."/>
            <person name="Daum C."/>
            <person name="Ramamoorthy G.K."/>
            <person name="Gryganskyi A."/>
            <person name="Culley D."/>
            <person name="Magnuson J.K."/>
            <person name="James T.Y."/>
            <person name="O'Malley M.A."/>
            <person name="Stajich J.E."/>
            <person name="Spatafora J.W."/>
            <person name="Visel A."/>
            <person name="Grigoriev I.V."/>
        </authorList>
    </citation>
    <scope>NUCLEOTIDE SEQUENCE [LARGE SCALE GENOMIC DNA]</scope>
    <source>
        <strain evidence="6 7">CBS 931.73</strain>
    </source>
</reference>
<feature type="transmembrane region" description="Helical" evidence="5">
    <location>
        <begin position="63"/>
        <end position="85"/>
    </location>
</feature>
<evidence type="ECO:0000313" key="6">
    <source>
        <dbReference type="EMBL" id="ORX89565.1"/>
    </source>
</evidence>
<protein>
    <recommendedName>
        <fullName evidence="8">Tetraspanin Tsp2</fullName>
    </recommendedName>
</protein>
<dbReference type="AlphaFoldDB" id="A0A1Y1XV59"/>
<dbReference type="Proteomes" id="UP000193498">
    <property type="component" value="Unassembled WGS sequence"/>
</dbReference>
<evidence type="ECO:0000256" key="2">
    <source>
        <dbReference type="ARBA" id="ARBA00022692"/>
    </source>
</evidence>
<dbReference type="Pfam" id="PF00335">
    <property type="entry name" value="Tetraspanin"/>
    <property type="match status" value="1"/>
</dbReference>
<dbReference type="OrthoDB" id="2156690at2759"/>
<evidence type="ECO:0008006" key="8">
    <source>
        <dbReference type="Google" id="ProtNLM"/>
    </source>
</evidence>
<evidence type="ECO:0000256" key="5">
    <source>
        <dbReference type="SAM" id="Phobius"/>
    </source>
</evidence>
<comment type="subcellular location">
    <subcellularLocation>
        <location evidence="1">Membrane</location>
        <topology evidence="1">Multi-pass membrane protein</topology>
    </subcellularLocation>
</comment>
<proteinExistence type="predicted"/>
<feature type="transmembrane region" description="Helical" evidence="5">
    <location>
        <begin position="33"/>
        <end position="57"/>
    </location>
</feature>
<dbReference type="STRING" id="1314790.A0A1Y1XV59"/>
<feature type="transmembrane region" description="Helical" evidence="5">
    <location>
        <begin position="156"/>
        <end position="177"/>
    </location>
</feature>
<evidence type="ECO:0000256" key="3">
    <source>
        <dbReference type="ARBA" id="ARBA00022989"/>
    </source>
</evidence>
<evidence type="ECO:0000313" key="7">
    <source>
        <dbReference type="Proteomes" id="UP000193498"/>
    </source>
</evidence>
<accession>A0A1Y1XV59</accession>
<evidence type="ECO:0000256" key="1">
    <source>
        <dbReference type="ARBA" id="ARBA00004141"/>
    </source>
</evidence>
<keyword evidence="4 5" id="KW-0472">Membrane</keyword>
<gene>
    <name evidence="6" type="ORF">K493DRAFT_233086</name>
</gene>
<name>A0A1Y1XV59_9FUNG</name>
<feature type="transmembrane region" description="Helical" evidence="5">
    <location>
        <begin position="6"/>
        <end position="21"/>
    </location>
</feature>
<sequence>LISIGICSLILSILTWFKLYLRAEVILVISGSYVILVTTVSSCTIAIGILGYLGIFFNNRRLLTFYCVFLWPLMAGIASVGYVAYRRQLWNLEAKLQSQWRGLTNAERQRVQSNLHCCGYLDKNHFPAYTNKCFPRTTLPGCRGKLQRFMASGLKITYITAFAVLPGHLLVIFAGLLCSNHITNKFASDPPPKLHYQE</sequence>
<keyword evidence="2 5" id="KW-0812">Transmembrane</keyword>
<dbReference type="InterPro" id="IPR018499">
    <property type="entry name" value="Tetraspanin/Peripherin"/>
</dbReference>
<keyword evidence="3 5" id="KW-1133">Transmembrane helix</keyword>
<feature type="non-terminal residue" evidence="6">
    <location>
        <position position="1"/>
    </location>
</feature>
<comment type="caution">
    <text evidence="6">The sequence shown here is derived from an EMBL/GenBank/DDBJ whole genome shotgun (WGS) entry which is preliminary data.</text>
</comment>
<dbReference type="EMBL" id="MCFE01000437">
    <property type="protein sequence ID" value="ORX89565.1"/>
    <property type="molecule type" value="Genomic_DNA"/>
</dbReference>